<evidence type="ECO:0000256" key="1">
    <source>
        <dbReference type="ARBA" id="ARBA00004141"/>
    </source>
</evidence>
<dbReference type="EMBL" id="HBGN01017197">
    <property type="protein sequence ID" value="CAD9329951.1"/>
    <property type="molecule type" value="Transcribed_RNA"/>
</dbReference>
<proteinExistence type="inferred from homology"/>
<keyword evidence="7 9" id="KW-1133">Transmembrane helix</keyword>
<evidence type="ECO:0000256" key="2">
    <source>
        <dbReference type="ARBA" id="ARBA00007127"/>
    </source>
</evidence>
<dbReference type="GO" id="GO:0005471">
    <property type="term" value="F:ATP:ADP antiporter activity"/>
    <property type="evidence" value="ECO:0007669"/>
    <property type="project" value="InterPro"/>
</dbReference>
<evidence type="ECO:0000256" key="3">
    <source>
        <dbReference type="ARBA" id="ARBA00022448"/>
    </source>
</evidence>
<feature type="transmembrane region" description="Helical" evidence="9">
    <location>
        <begin position="377"/>
        <end position="397"/>
    </location>
</feature>
<feature type="region of interest" description="Disordered" evidence="10">
    <location>
        <begin position="59"/>
        <end position="78"/>
    </location>
</feature>
<accession>A0A7S1Z6F4</accession>
<evidence type="ECO:0000256" key="10">
    <source>
        <dbReference type="SAM" id="MobiDB-lite"/>
    </source>
</evidence>
<evidence type="ECO:0000313" key="11">
    <source>
        <dbReference type="EMBL" id="CAD9329951.1"/>
    </source>
</evidence>
<dbReference type="PANTHER" id="PTHR31187">
    <property type="match status" value="1"/>
</dbReference>
<organism evidence="11">
    <name type="scientific">Ditylum brightwellii</name>
    <dbReference type="NCBI Taxonomy" id="49249"/>
    <lineage>
        <taxon>Eukaryota</taxon>
        <taxon>Sar</taxon>
        <taxon>Stramenopiles</taxon>
        <taxon>Ochrophyta</taxon>
        <taxon>Bacillariophyta</taxon>
        <taxon>Mediophyceae</taxon>
        <taxon>Lithodesmiophycidae</taxon>
        <taxon>Lithodesmiales</taxon>
        <taxon>Lithodesmiaceae</taxon>
        <taxon>Ditylum</taxon>
    </lineage>
</organism>
<feature type="transmembrane region" description="Helical" evidence="9">
    <location>
        <begin position="264"/>
        <end position="284"/>
    </location>
</feature>
<evidence type="ECO:0000256" key="5">
    <source>
        <dbReference type="ARBA" id="ARBA00022741"/>
    </source>
</evidence>
<evidence type="ECO:0000256" key="4">
    <source>
        <dbReference type="ARBA" id="ARBA00022692"/>
    </source>
</evidence>
<keyword evidence="6 9" id="KW-0067">ATP-binding</keyword>
<keyword evidence="5 9" id="KW-0547">Nucleotide-binding</keyword>
<keyword evidence="3 9" id="KW-0813">Transport</keyword>
<feature type="transmembrane region" description="Helical" evidence="9">
    <location>
        <begin position="417"/>
        <end position="438"/>
    </location>
</feature>
<evidence type="ECO:0000256" key="7">
    <source>
        <dbReference type="ARBA" id="ARBA00022989"/>
    </source>
</evidence>
<dbReference type="GO" id="GO:0016020">
    <property type="term" value="C:membrane"/>
    <property type="evidence" value="ECO:0007669"/>
    <property type="project" value="UniProtKB-SubCell"/>
</dbReference>
<reference evidence="11" key="1">
    <citation type="submission" date="2021-01" db="EMBL/GenBank/DDBJ databases">
        <authorList>
            <person name="Corre E."/>
            <person name="Pelletier E."/>
            <person name="Niang G."/>
            <person name="Scheremetjew M."/>
            <person name="Finn R."/>
            <person name="Kale V."/>
            <person name="Holt S."/>
            <person name="Cochrane G."/>
            <person name="Meng A."/>
            <person name="Brown T."/>
            <person name="Cohen L."/>
        </authorList>
    </citation>
    <scope>NUCLEOTIDE SEQUENCE</scope>
    <source>
        <strain evidence="11">Pop2</strain>
    </source>
</reference>
<keyword evidence="8 9" id="KW-0472">Membrane</keyword>
<sequence>MDMSSSLGTWSTGGAAAAARVNAMESLAWGQVLSVGQGGGRGGSSMSVSSSMKAALQSPAPKLSLTEEESVRGGADASSDGSINLLGLSVTAQARAVFCMAVAMACHYLSYSLARPTTLALFTSSTVGFAHSPGAFPLAMACISPTSLLLLFIYTNMLDAKGPRKALRGTTLMCSLVLSTAAGLVAYLSKSDSTSNTWMVRTVVGALFVYRESYVQLLTSQYWSFICSTLTPSQGSTWFAPISGLTSVTSATAGLLVKTVIDSVGLTGAVAMAGVVLLFSILAAEQAYAISETYGFNPAAEHFAKKKKENESTTPIVKQNMISKATALFARVPTLWALFCEILAAQGLSTLLNVCFVAKLSTAVPEDDMRAGWMGKFYALINVVSCCLQFGVLPQAMSKIEPSLLWRVMPIIMATYLFYQSVQPSPSLYLVSGALFLFKTLEFSIRRMLDEMVYVPLDFESRFVGKEVIGVFGYRFGKSGMSLALSGLTSIFGNFGISQLSYLTTGASTIWLLCAWRLSTLVPTRAEAEEVYAKNKQEGSSLPKKGH</sequence>
<dbReference type="InterPro" id="IPR004667">
    <property type="entry name" value="ADP_ATP_car_bac_type"/>
</dbReference>
<comment type="similarity">
    <text evidence="2 9">Belongs to the ADP/ATP translocase tlc family.</text>
</comment>
<feature type="transmembrane region" description="Helical" evidence="9">
    <location>
        <begin position="238"/>
        <end position="257"/>
    </location>
</feature>
<dbReference type="Pfam" id="PF03219">
    <property type="entry name" value="TLC"/>
    <property type="match status" value="1"/>
</dbReference>
<evidence type="ECO:0000256" key="8">
    <source>
        <dbReference type="ARBA" id="ARBA00023136"/>
    </source>
</evidence>
<dbReference type="GO" id="GO:0005524">
    <property type="term" value="F:ATP binding"/>
    <property type="evidence" value="ECO:0007669"/>
    <property type="project" value="UniProtKB-KW"/>
</dbReference>
<dbReference type="PANTHER" id="PTHR31187:SF1">
    <property type="entry name" value="ADP,ATP CARRIER PROTEIN 1"/>
    <property type="match status" value="1"/>
</dbReference>
<evidence type="ECO:0000256" key="9">
    <source>
        <dbReference type="RuleBase" id="RU363121"/>
    </source>
</evidence>
<dbReference type="AlphaFoldDB" id="A0A7S1Z6F4"/>
<feature type="transmembrane region" description="Helical" evidence="9">
    <location>
        <begin position="166"/>
        <end position="189"/>
    </location>
</feature>
<name>A0A7S1Z6F4_9STRA</name>
<keyword evidence="4 9" id="KW-0812">Transmembrane</keyword>
<feature type="transmembrane region" description="Helical" evidence="9">
    <location>
        <begin position="335"/>
        <end position="356"/>
    </location>
</feature>
<feature type="transmembrane region" description="Helical" evidence="9">
    <location>
        <begin position="134"/>
        <end position="154"/>
    </location>
</feature>
<gene>
    <name evidence="11" type="ORF">DBRI1063_LOCUS11034</name>
</gene>
<protein>
    <recommendedName>
        <fullName evidence="9">ADP,ATP carrier protein</fullName>
    </recommendedName>
</protein>
<evidence type="ECO:0000256" key="6">
    <source>
        <dbReference type="ARBA" id="ARBA00022840"/>
    </source>
</evidence>
<comment type="subcellular location">
    <subcellularLocation>
        <location evidence="1 9">Membrane</location>
        <topology evidence="1 9">Multi-pass membrane protein</topology>
    </subcellularLocation>
</comment>
<feature type="transmembrane region" description="Helical" evidence="9">
    <location>
        <begin position="96"/>
        <end position="114"/>
    </location>
</feature>